<organism evidence="1 2">
    <name type="scientific">Dermatophagoides pteronyssinus</name>
    <name type="common">European house dust mite</name>
    <dbReference type="NCBI Taxonomy" id="6956"/>
    <lineage>
        <taxon>Eukaryota</taxon>
        <taxon>Metazoa</taxon>
        <taxon>Ecdysozoa</taxon>
        <taxon>Arthropoda</taxon>
        <taxon>Chelicerata</taxon>
        <taxon>Arachnida</taxon>
        <taxon>Acari</taxon>
        <taxon>Acariformes</taxon>
        <taxon>Sarcoptiformes</taxon>
        <taxon>Astigmata</taxon>
        <taxon>Psoroptidia</taxon>
        <taxon>Analgoidea</taxon>
        <taxon>Pyroglyphidae</taxon>
        <taxon>Dermatophagoidinae</taxon>
        <taxon>Dermatophagoides</taxon>
    </lineage>
</organism>
<keyword evidence="2" id="KW-1185">Reference proteome</keyword>
<dbReference type="EMBL" id="NJHN03000128">
    <property type="protein sequence ID" value="KAH9412850.1"/>
    <property type="molecule type" value="Genomic_DNA"/>
</dbReference>
<reference evidence="1 2" key="1">
    <citation type="journal article" date="2018" name="J. Allergy Clin. Immunol.">
        <title>High-quality assembly of Dermatophagoides pteronyssinus genome and transcriptome reveals a wide range of novel allergens.</title>
        <authorList>
            <person name="Liu X.Y."/>
            <person name="Yang K.Y."/>
            <person name="Wang M.Q."/>
            <person name="Kwok J.S."/>
            <person name="Zeng X."/>
            <person name="Yang Z."/>
            <person name="Xiao X.J."/>
            <person name="Lau C.P."/>
            <person name="Li Y."/>
            <person name="Huang Z.M."/>
            <person name="Ba J.G."/>
            <person name="Yim A.K."/>
            <person name="Ouyang C.Y."/>
            <person name="Ngai S.M."/>
            <person name="Chan T.F."/>
            <person name="Leung E.L."/>
            <person name="Liu L."/>
            <person name="Liu Z.G."/>
            <person name="Tsui S.K."/>
        </authorList>
    </citation>
    <scope>NUCLEOTIDE SEQUENCE [LARGE SCALE GENOMIC DNA]</scope>
    <source>
        <strain evidence="1">Derp</strain>
    </source>
</reference>
<reference evidence="1 2" key="2">
    <citation type="journal article" date="2022" name="Mol. Biol. Evol.">
        <title>Comparative Genomics Reveals Insights into the Divergent Evolution of Astigmatic Mites and Household Pest Adaptations.</title>
        <authorList>
            <person name="Xiong Q."/>
            <person name="Wan A.T."/>
            <person name="Liu X."/>
            <person name="Fung C.S."/>
            <person name="Xiao X."/>
            <person name="Malainual N."/>
            <person name="Hou J."/>
            <person name="Wang L."/>
            <person name="Wang M."/>
            <person name="Yang K.Y."/>
            <person name="Cui Y."/>
            <person name="Leung E.L."/>
            <person name="Nong W."/>
            <person name="Shin S.K."/>
            <person name="Au S.W."/>
            <person name="Jeong K.Y."/>
            <person name="Chew F.T."/>
            <person name="Hui J.H."/>
            <person name="Leung T.F."/>
            <person name="Tungtrongchitr A."/>
            <person name="Zhong N."/>
            <person name="Liu Z."/>
            <person name="Tsui S.K."/>
        </authorList>
    </citation>
    <scope>NUCLEOTIDE SEQUENCE [LARGE SCALE GENOMIC DNA]</scope>
    <source>
        <strain evidence="1">Derp</strain>
    </source>
</reference>
<proteinExistence type="predicted"/>
<name>A0ABQ8IR98_DERPT</name>
<dbReference type="Proteomes" id="UP000887458">
    <property type="component" value="Unassembled WGS sequence"/>
</dbReference>
<evidence type="ECO:0000313" key="1">
    <source>
        <dbReference type="EMBL" id="KAH9412850.1"/>
    </source>
</evidence>
<evidence type="ECO:0000313" key="2">
    <source>
        <dbReference type="Proteomes" id="UP000887458"/>
    </source>
</evidence>
<protein>
    <submittedName>
        <fullName evidence="1">Uncharacterized protein</fullName>
    </submittedName>
</protein>
<accession>A0ABQ8IR98</accession>
<comment type="caution">
    <text evidence="1">The sequence shown here is derived from an EMBL/GenBank/DDBJ whole genome shotgun (WGS) entry which is preliminary data.</text>
</comment>
<sequence length="85" mass="9776">MAALFSKTETEEDKARFENSIQFGSSISNSSDSVGKVVNRIEFMEHTQDTQHKHIKHQFFDSDTINRPKLVDYDSIRPMVADKVN</sequence>
<gene>
    <name evidence="1" type="ORF">DERP_009832</name>
</gene>